<evidence type="ECO:0000256" key="1">
    <source>
        <dbReference type="ARBA" id="ARBA00004370"/>
    </source>
</evidence>
<reference evidence="7 8" key="1">
    <citation type="submission" date="2016-08" db="EMBL/GenBank/DDBJ databases">
        <title>Draft genome of the agarase producing Sphingomonas sp. MCT13.</title>
        <authorList>
            <person name="D'Andrea M.M."/>
            <person name="Rossolini G.M."/>
            <person name="Thaller M.C."/>
        </authorList>
    </citation>
    <scope>NUCLEOTIDE SEQUENCE [LARGE SCALE GENOMIC DNA]</scope>
    <source>
        <strain evidence="7 8">MCT13</strain>
    </source>
</reference>
<sequence>MRAAMERVKGSVMSTTARIYQRPKNAMQSGRARTDRWVLEFDPSQQRADPLTGWAGSGDTRNQLRLNFPTLEAAQDYARREGIEFHVVPAPQRKLKLQAYADNFR</sequence>
<evidence type="ECO:0000256" key="2">
    <source>
        <dbReference type="ARBA" id="ARBA00022448"/>
    </source>
</evidence>
<evidence type="ECO:0000256" key="5">
    <source>
        <dbReference type="ARBA" id="ARBA00022982"/>
    </source>
</evidence>
<dbReference type="PANTHER" id="PTHR12219:SF8">
    <property type="entry name" value="NADH DEHYDROGENASE [UBIQUINONE] IRON-SULFUR PROTEIN 4, MITOCHONDRIAL"/>
    <property type="match status" value="1"/>
</dbReference>
<evidence type="ECO:0000313" key="8">
    <source>
        <dbReference type="Proteomes" id="UP000094487"/>
    </source>
</evidence>
<dbReference type="Proteomes" id="UP000094487">
    <property type="component" value="Unassembled WGS sequence"/>
</dbReference>
<dbReference type="STRING" id="1888892.BFL28_17165"/>
<accession>A0A1E3LV46</accession>
<protein>
    <submittedName>
        <fullName evidence="7">ETC complex I subunit</fullName>
    </submittedName>
</protein>
<gene>
    <name evidence="7" type="ORF">BFL28_17165</name>
</gene>
<dbReference type="Gene3D" id="3.30.160.190">
    <property type="entry name" value="atu1810 like domain"/>
    <property type="match status" value="1"/>
</dbReference>
<comment type="subcellular location">
    <subcellularLocation>
        <location evidence="1">Membrane</location>
    </subcellularLocation>
</comment>
<dbReference type="EMBL" id="MDDS01000026">
    <property type="protein sequence ID" value="ODP37614.1"/>
    <property type="molecule type" value="Genomic_DNA"/>
</dbReference>
<name>A0A1E3LV46_9SPHN</name>
<dbReference type="AlphaFoldDB" id="A0A1E3LV46"/>
<keyword evidence="2" id="KW-0813">Transport</keyword>
<proteinExistence type="predicted"/>
<evidence type="ECO:0000256" key="4">
    <source>
        <dbReference type="ARBA" id="ARBA00022946"/>
    </source>
</evidence>
<dbReference type="Pfam" id="PF04800">
    <property type="entry name" value="NDUS4"/>
    <property type="match status" value="1"/>
</dbReference>
<dbReference type="PANTHER" id="PTHR12219">
    <property type="entry name" value="NADH-UBIQUINONE OXIDOREDUCTASE"/>
    <property type="match status" value="1"/>
</dbReference>
<keyword evidence="8" id="KW-1185">Reference proteome</keyword>
<keyword evidence="4" id="KW-0809">Transit peptide</keyword>
<organism evidence="7 8">
    <name type="scientific">Sphingomonas turrisvirgatae</name>
    <dbReference type="NCBI Taxonomy" id="1888892"/>
    <lineage>
        <taxon>Bacteria</taxon>
        <taxon>Pseudomonadati</taxon>
        <taxon>Pseudomonadota</taxon>
        <taxon>Alphaproteobacteria</taxon>
        <taxon>Sphingomonadales</taxon>
        <taxon>Sphingomonadaceae</taxon>
        <taxon>Sphingomonas</taxon>
    </lineage>
</organism>
<evidence type="ECO:0000256" key="3">
    <source>
        <dbReference type="ARBA" id="ARBA00022660"/>
    </source>
</evidence>
<comment type="caution">
    <text evidence="7">The sequence shown here is derived from an EMBL/GenBank/DDBJ whole genome shotgun (WGS) entry which is preliminary data.</text>
</comment>
<evidence type="ECO:0000313" key="7">
    <source>
        <dbReference type="EMBL" id="ODP37614.1"/>
    </source>
</evidence>
<dbReference type="GO" id="GO:0016020">
    <property type="term" value="C:membrane"/>
    <property type="evidence" value="ECO:0007669"/>
    <property type="project" value="UniProtKB-SubCell"/>
</dbReference>
<dbReference type="InterPro" id="IPR006885">
    <property type="entry name" value="NADH_UbQ_FeS_4_mit-like"/>
</dbReference>
<keyword evidence="6" id="KW-0472">Membrane</keyword>
<dbReference type="InterPro" id="IPR038532">
    <property type="entry name" value="NDUFS4-like_sf"/>
</dbReference>
<keyword evidence="5" id="KW-0249">Electron transport</keyword>
<dbReference type="GO" id="GO:0022900">
    <property type="term" value="P:electron transport chain"/>
    <property type="evidence" value="ECO:0007669"/>
    <property type="project" value="InterPro"/>
</dbReference>
<keyword evidence="3" id="KW-0679">Respiratory chain</keyword>
<evidence type="ECO:0000256" key="6">
    <source>
        <dbReference type="ARBA" id="ARBA00023136"/>
    </source>
</evidence>